<reference evidence="1" key="1">
    <citation type="submission" date="2014-09" db="EMBL/GenBank/DDBJ databases">
        <authorList>
            <person name="Magalhaes I.L.F."/>
            <person name="Oliveira U."/>
            <person name="Santos F.R."/>
            <person name="Vidigal T.H.D.A."/>
            <person name="Brescovit A.D."/>
            <person name="Santos A.J."/>
        </authorList>
    </citation>
    <scope>NUCLEOTIDE SEQUENCE</scope>
    <source>
        <tissue evidence="1">Shoot tissue taken approximately 20 cm above the soil surface</tissue>
    </source>
</reference>
<dbReference type="EMBL" id="GBRH01260539">
    <property type="protein sequence ID" value="JAD37356.1"/>
    <property type="molecule type" value="Transcribed_RNA"/>
</dbReference>
<name>A0A0A8ZEX0_ARUDO</name>
<sequence length="41" mass="4616">MGFFCCFSECSAPKSSISLLMYPILCSYIKSRFQGYSYSGL</sequence>
<protein>
    <submittedName>
        <fullName evidence="1">Uncharacterized protein</fullName>
    </submittedName>
</protein>
<dbReference type="AlphaFoldDB" id="A0A0A8ZEX0"/>
<evidence type="ECO:0000313" key="1">
    <source>
        <dbReference type="EMBL" id="JAD37356.1"/>
    </source>
</evidence>
<reference evidence="1" key="2">
    <citation type="journal article" date="2015" name="Data Brief">
        <title>Shoot transcriptome of the giant reed, Arundo donax.</title>
        <authorList>
            <person name="Barrero R.A."/>
            <person name="Guerrero F.D."/>
            <person name="Moolhuijzen P."/>
            <person name="Goolsby J.A."/>
            <person name="Tidwell J."/>
            <person name="Bellgard S.E."/>
            <person name="Bellgard M.I."/>
        </authorList>
    </citation>
    <scope>NUCLEOTIDE SEQUENCE</scope>
    <source>
        <tissue evidence="1">Shoot tissue taken approximately 20 cm above the soil surface</tissue>
    </source>
</reference>
<proteinExistence type="predicted"/>
<accession>A0A0A8ZEX0</accession>
<organism evidence="1">
    <name type="scientific">Arundo donax</name>
    <name type="common">Giant reed</name>
    <name type="synonym">Donax arundinaceus</name>
    <dbReference type="NCBI Taxonomy" id="35708"/>
    <lineage>
        <taxon>Eukaryota</taxon>
        <taxon>Viridiplantae</taxon>
        <taxon>Streptophyta</taxon>
        <taxon>Embryophyta</taxon>
        <taxon>Tracheophyta</taxon>
        <taxon>Spermatophyta</taxon>
        <taxon>Magnoliopsida</taxon>
        <taxon>Liliopsida</taxon>
        <taxon>Poales</taxon>
        <taxon>Poaceae</taxon>
        <taxon>PACMAD clade</taxon>
        <taxon>Arundinoideae</taxon>
        <taxon>Arundineae</taxon>
        <taxon>Arundo</taxon>
    </lineage>
</organism>